<proteinExistence type="predicted"/>
<protein>
    <submittedName>
        <fullName evidence="1">Uncharacterized protein</fullName>
    </submittedName>
</protein>
<reference evidence="1" key="1">
    <citation type="submission" date="2020-05" db="EMBL/GenBank/DDBJ databases">
        <title>Large-scale comparative analyses of tick genomes elucidate their genetic diversity and vector capacities.</title>
        <authorList>
            <person name="Jia N."/>
            <person name="Wang J."/>
            <person name="Shi W."/>
            <person name="Du L."/>
            <person name="Sun Y."/>
            <person name="Zhan W."/>
            <person name="Jiang J."/>
            <person name="Wang Q."/>
            <person name="Zhang B."/>
            <person name="Ji P."/>
            <person name="Sakyi L.B."/>
            <person name="Cui X."/>
            <person name="Yuan T."/>
            <person name="Jiang B."/>
            <person name="Yang W."/>
            <person name="Lam T.T.-Y."/>
            <person name="Chang Q."/>
            <person name="Ding S."/>
            <person name="Wang X."/>
            <person name="Zhu J."/>
            <person name="Ruan X."/>
            <person name="Zhao L."/>
            <person name="Wei J."/>
            <person name="Que T."/>
            <person name="Du C."/>
            <person name="Cheng J."/>
            <person name="Dai P."/>
            <person name="Han X."/>
            <person name="Huang E."/>
            <person name="Gao Y."/>
            <person name="Liu J."/>
            <person name="Shao H."/>
            <person name="Ye R."/>
            <person name="Li L."/>
            <person name="Wei W."/>
            <person name="Wang X."/>
            <person name="Wang C."/>
            <person name="Yang T."/>
            <person name="Huo Q."/>
            <person name="Li W."/>
            <person name="Guo W."/>
            <person name="Chen H."/>
            <person name="Zhou L."/>
            <person name="Ni X."/>
            <person name="Tian J."/>
            <person name="Zhou Y."/>
            <person name="Sheng Y."/>
            <person name="Liu T."/>
            <person name="Pan Y."/>
            <person name="Xia L."/>
            <person name="Li J."/>
            <person name="Zhao F."/>
            <person name="Cao W."/>
        </authorList>
    </citation>
    <scope>NUCLEOTIDE SEQUENCE</scope>
    <source>
        <strain evidence="1">Dsil-2018</strain>
    </source>
</reference>
<name>A0ACB8DN58_DERSI</name>
<dbReference type="EMBL" id="CM023479">
    <property type="protein sequence ID" value="KAH7973785.1"/>
    <property type="molecule type" value="Genomic_DNA"/>
</dbReference>
<dbReference type="Proteomes" id="UP000821865">
    <property type="component" value="Chromosome 10"/>
</dbReference>
<sequence length="699" mass="74930">MIAIIITINAIQASRDHAEYTEGERSARSADRPLSKASKQADRPAVQRAALQLPTIVYTLPVFGCAMPTLPPLENCAPANREVSGAGNSAKGSKPPAESRKNEVFSRKSSPLKAGSENSEASQPTSAKGSSPSNRDMQPVEASPRGYASPRSSLGTKKHHRPPTIHSAKEARGSVGLACHFFAKGASLQGSSMQLEGPVFFSENLGDSSLSPGEHASRNTSNRDSDQLSSRVVSVLAHDRSPTATSPSSRGVLCAEVPGPQRTDGLMIPPSVRSKPILDSGVPEEGKHTERSLVVGCSGSSQWASIRGSQVGPNRGQPLFAAAQPSGSRPHGPEKATGATASWKNATLRARRPRDVITPPRRPGSVGGIPRTSRSARGPQLSGAPRGRRSLSAQHKGASSEQAASSSAASPQQSVAKSMSSRLFLVVVAIATLLASVAWLATTRPAAGAPLTSFCHTSSCRYYARLLESSANDDVDPCEDFYQHVCGGWDQAGRHPVAKLIWHEFLNKSMTRIAARRVATSNADADNAARYIKACMAPLAHDNIAKTDDNILNEMPDDLIEIESLSACKYGDKVVRMTSKLLFELQNSRTSQASRQRSSPASVSVKSRLPQLELMKFDGNRKQWHRFLTQFSTAVHKKEELSTADKFNYLSTLLSRAAASAISGLQATEEYYQDAIDILKKRFGIASIIVQEDLRSLLD</sequence>
<comment type="caution">
    <text evidence="1">The sequence shown here is derived from an EMBL/GenBank/DDBJ whole genome shotgun (WGS) entry which is preliminary data.</text>
</comment>
<accession>A0ACB8DN58</accession>
<gene>
    <name evidence="1" type="ORF">HPB49_005296</name>
</gene>
<organism evidence="1 2">
    <name type="scientific">Dermacentor silvarum</name>
    <name type="common">Tick</name>
    <dbReference type="NCBI Taxonomy" id="543639"/>
    <lineage>
        <taxon>Eukaryota</taxon>
        <taxon>Metazoa</taxon>
        <taxon>Ecdysozoa</taxon>
        <taxon>Arthropoda</taxon>
        <taxon>Chelicerata</taxon>
        <taxon>Arachnida</taxon>
        <taxon>Acari</taxon>
        <taxon>Parasitiformes</taxon>
        <taxon>Ixodida</taxon>
        <taxon>Ixodoidea</taxon>
        <taxon>Ixodidae</taxon>
        <taxon>Rhipicephalinae</taxon>
        <taxon>Dermacentor</taxon>
    </lineage>
</organism>
<evidence type="ECO:0000313" key="1">
    <source>
        <dbReference type="EMBL" id="KAH7973785.1"/>
    </source>
</evidence>
<keyword evidence="2" id="KW-1185">Reference proteome</keyword>
<evidence type="ECO:0000313" key="2">
    <source>
        <dbReference type="Proteomes" id="UP000821865"/>
    </source>
</evidence>